<evidence type="ECO:0000313" key="10">
    <source>
        <dbReference type="Proteomes" id="UP000242700"/>
    </source>
</evidence>
<dbReference type="GO" id="GO:0005524">
    <property type="term" value="F:ATP binding"/>
    <property type="evidence" value="ECO:0007669"/>
    <property type="project" value="UniProtKB-KW"/>
</dbReference>
<protein>
    <submittedName>
        <fullName evidence="9">Phosphonate transport system ATP-binding protein</fullName>
    </submittedName>
</protein>
<evidence type="ECO:0000259" key="8">
    <source>
        <dbReference type="PROSITE" id="PS50893"/>
    </source>
</evidence>
<dbReference type="InterPro" id="IPR027417">
    <property type="entry name" value="P-loop_NTPase"/>
</dbReference>
<dbReference type="Gene3D" id="3.40.50.300">
    <property type="entry name" value="P-loop containing nucleotide triphosphate hydrolases"/>
    <property type="match status" value="1"/>
</dbReference>
<evidence type="ECO:0000256" key="5">
    <source>
        <dbReference type="ARBA" id="ARBA00022885"/>
    </source>
</evidence>
<dbReference type="GO" id="GO:0016020">
    <property type="term" value="C:membrane"/>
    <property type="evidence" value="ECO:0007669"/>
    <property type="project" value="InterPro"/>
</dbReference>
<dbReference type="CDD" id="cd03256">
    <property type="entry name" value="ABC_PhnC_transporter"/>
    <property type="match status" value="1"/>
</dbReference>
<evidence type="ECO:0000256" key="3">
    <source>
        <dbReference type="ARBA" id="ARBA00022741"/>
    </source>
</evidence>
<evidence type="ECO:0000256" key="1">
    <source>
        <dbReference type="ARBA" id="ARBA00022448"/>
    </source>
</evidence>
<dbReference type="Proteomes" id="UP000242700">
    <property type="component" value="Unassembled WGS sequence"/>
</dbReference>
<keyword evidence="1" id="KW-0813">Transport</keyword>
<evidence type="ECO:0000256" key="7">
    <source>
        <dbReference type="ARBA" id="ARBA00023136"/>
    </source>
</evidence>
<dbReference type="SMART" id="SM00382">
    <property type="entry name" value="AAA"/>
    <property type="match status" value="1"/>
</dbReference>
<dbReference type="PANTHER" id="PTHR43166">
    <property type="entry name" value="AMINO ACID IMPORT ATP-BINDING PROTEIN"/>
    <property type="match status" value="1"/>
</dbReference>
<dbReference type="STRING" id="586411.SAMN05216187_104197"/>
<proteinExistence type="predicted"/>
<reference evidence="10" key="1">
    <citation type="submission" date="2016-10" db="EMBL/GenBank/DDBJ databases">
        <authorList>
            <person name="Varghese N."/>
            <person name="Submissions S."/>
        </authorList>
    </citation>
    <scope>NUCLEOTIDE SEQUENCE [LARGE SCALE GENOMIC DNA]</scope>
    <source>
        <strain evidence="10">CGMCC 1.8911</strain>
    </source>
</reference>
<dbReference type="InterPro" id="IPR012693">
    <property type="entry name" value="ABC_transpr_PhnC"/>
</dbReference>
<dbReference type="NCBIfam" id="TIGR02315">
    <property type="entry name" value="ABC_phnC"/>
    <property type="match status" value="1"/>
</dbReference>
<keyword evidence="3" id="KW-0547">Nucleotide-binding</keyword>
<organism evidence="9 10">
    <name type="scientific">Jeotgalicoccus aerolatus</name>
    <dbReference type="NCBI Taxonomy" id="709510"/>
    <lineage>
        <taxon>Bacteria</taxon>
        <taxon>Bacillati</taxon>
        <taxon>Bacillota</taxon>
        <taxon>Bacilli</taxon>
        <taxon>Bacillales</taxon>
        <taxon>Staphylococcaceae</taxon>
        <taxon>Jeotgalicoccus</taxon>
    </lineage>
</organism>
<keyword evidence="6" id="KW-1278">Translocase</keyword>
<keyword evidence="2" id="KW-1003">Cell membrane</keyword>
<evidence type="ECO:0000256" key="6">
    <source>
        <dbReference type="ARBA" id="ARBA00022967"/>
    </source>
</evidence>
<dbReference type="InterPro" id="IPR050086">
    <property type="entry name" value="MetN_ABC_transporter-like"/>
</dbReference>
<evidence type="ECO:0000256" key="2">
    <source>
        <dbReference type="ARBA" id="ARBA00022475"/>
    </source>
</evidence>
<keyword evidence="5" id="KW-0918">Phosphonate transport</keyword>
<sequence length="305" mass="34363">MAVEHKTKETVKNRTDFNKKETDEVLISFDENLEVTGNEIDTASKKELKQMPVIMSIENLNKEYTKGKSVLKRINFNIKQGELLSIIGPSGAGKSTLLRSINRMIEPTSGKITFDDKDITGVKGKELRKMRTNIGMIFQHYNLVDRLSVFENVMHGTLGYKNSLQGIFSMYTESEKEEALDIITELGIQDHIYKRCDELSGGQKQRVGIARALVQKPKIILCDEPIASLDPSSSRVIMEHLRKICSKKGITVIVNLHQVDVAKNYSDRIIGLNSGQIVYNGHPSEIDKEVIQSIYGTDFDDLITE</sequence>
<evidence type="ECO:0000256" key="4">
    <source>
        <dbReference type="ARBA" id="ARBA00022840"/>
    </source>
</evidence>
<dbReference type="Pfam" id="PF00005">
    <property type="entry name" value="ABC_tran"/>
    <property type="match status" value="1"/>
</dbReference>
<name>A0A1G8YSR7_9STAP</name>
<dbReference type="AlphaFoldDB" id="A0A1G8YSR7"/>
<dbReference type="RefSeq" id="WP_143016415.1">
    <property type="nucleotide sequence ID" value="NZ_FNFI01000004.1"/>
</dbReference>
<gene>
    <name evidence="9" type="ORF">SAMN05216187_104197</name>
</gene>
<dbReference type="PROSITE" id="PS00211">
    <property type="entry name" value="ABC_TRANSPORTER_1"/>
    <property type="match status" value="1"/>
</dbReference>
<dbReference type="InterPro" id="IPR003439">
    <property type="entry name" value="ABC_transporter-like_ATP-bd"/>
</dbReference>
<keyword evidence="7" id="KW-0472">Membrane</keyword>
<keyword evidence="4 9" id="KW-0067">ATP-binding</keyword>
<dbReference type="SUPFAM" id="SSF52540">
    <property type="entry name" value="P-loop containing nucleoside triphosphate hydrolases"/>
    <property type="match status" value="1"/>
</dbReference>
<dbReference type="InterPro" id="IPR017871">
    <property type="entry name" value="ABC_transporter-like_CS"/>
</dbReference>
<dbReference type="EMBL" id="FNFI01000004">
    <property type="protein sequence ID" value="SDK05831.1"/>
    <property type="molecule type" value="Genomic_DNA"/>
</dbReference>
<dbReference type="PANTHER" id="PTHR43166:SF6">
    <property type="entry name" value="PHOSPHONATES IMPORT ATP-BINDING PROTEIN PHNC"/>
    <property type="match status" value="1"/>
</dbReference>
<dbReference type="PROSITE" id="PS50893">
    <property type="entry name" value="ABC_TRANSPORTER_2"/>
    <property type="match status" value="1"/>
</dbReference>
<feature type="domain" description="ABC transporter" evidence="8">
    <location>
        <begin position="55"/>
        <end position="299"/>
    </location>
</feature>
<dbReference type="OrthoDB" id="9802264at2"/>
<dbReference type="GO" id="GO:0016887">
    <property type="term" value="F:ATP hydrolysis activity"/>
    <property type="evidence" value="ECO:0007669"/>
    <property type="project" value="InterPro"/>
</dbReference>
<accession>A0A1G8YSR7</accession>
<dbReference type="InterPro" id="IPR003593">
    <property type="entry name" value="AAA+_ATPase"/>
</dbReference>
<dbReference type="GO" id="GO:0015416">
    <property type="term" value="F:ABC-type phosphonate transporter activity"/>
    <property type="evidence" value="ECO:0007669"/>
    <property type="project" value="InterPro"/>
</dbReference>
<dbReference type="FunFam" id="3.40.50.300:FF:000134">
    <property type="entry name" value="Iron-enterobactin ABC transporter ATP-binding protein"/>
    <property type="match status" value="1"/>
</dbReference>
<evidence type="ECO:0000313" key="9">
    <source>
        <dbReference type="EMBL" id="SDK05831.1"/>
    </source>
</evidence>